<evidence type="ECO:0000313" key="3">
    <source>
        <dbReference type="Proteomes" id="UP001604336"/>
    </source>
</evidence>
<sequence length="103" mass="11964">MPQHALGRTSGEECTSALLQRAYYWPQMRDDISAYVKTYLVCQQDKPDHQKNADLLEPLPVPTRPFKSVSMDYIVSLPKVGDLRHYHHRGRPFIKICNIYCNT</sequence>
<dbReference type="Gene3D" id="1.10.340.70">
    <property type="match status" value="1"/>
</dbReference>
<reference evidence="3" key="1">
    <citation type="submission" date="2024-07" db="EMBL/GenBank/DDBJ databases">
        <title>Two chromosome-level genome assemblies of Korean endemic species Abeliophyllum distichum and Forsythia ovata (Oleaceae).</title>
        <authorList>
            <person name="Jang H."/>
        </authorList>
    </citation>
    <scope>NUCLEOTIDE SEQUENCE [LARGE SCALE GENOMIC DNA]</scope>
</reference>
<dbReference type="PANTHER" id="PTHR35046:SF18">
    <property type="entry name" value="RNA-DIRECTED DNA POLYMERASE"/>
    <property type="match status" value="1"/>
</dbReference>
<name>A0ABD1V685_9LAMI</name>
<gene>
    <name evidence="2" type="ORF">Adt_06191</name>
</gene>
<comment type="caution">
    <text evidence="2">The sequence shown here is derived from an EMBL/GenBank/DDBJ whole genome shotgun (WGS) entry which is preliminary data.</text>
</comment>
<keyword evidence="3" id="KW-1185">Reference proteome</keyword>
<dbReference type="InterPro" id="IPR041588">
    <property type="entry name" value="Integrase_H2C2"/>
</dbReference>
<evidence type="ECO:0000313" key="2">
    <source>
        <dbReference type="EMBL" id="KAL2532840.1"/>
    </source>
</evidence>
<dbReference type="AlphaFoldDB" id="A0ABD1V685"/>
<dbReference type="Proteomes" id="UP001604336">
    <property type="component" value="Unassembled WGS sequence"/>
</dbReference>
<dbReference type="Pfam" id="PF17921">
    <property type="entry name" value="Integrase_H2C2"/>
    <property type="match status" value="1"/>
</dbReference>
<protein>
    <recommendedName>
        <fullName evidence="1">Integrase zinc-binding domain-containing protein</fullName>
    </recommendedName>
</protein>
<dbReference type="PANTHER" id="PTHR35046">
    <property type="entry name" value="ZINC KNUCKLE (CCHC-TYPE) FAMILY PROTEIN"/>
    <property type="match status" value="1"/>
</dbReference>
<evidence type="ECO:0000259" key="1">
    <source>
        <dbReference type="Pfam" id="PF17921"/>
    </source>
</evidence>
<dbReference type="EMBL" id="JBFOLK010000002">
    <property type="protein sequence ID" value="KAL2532840.1"/>
    <property type="molecule type" value="Genomic_DNA"/>
</dbReference>
<organism evidence="2 3">
    <name type="scientific">Abeliophyllum distichum</name>
    <dbReference type="NCBI Taxonomy" id="126358"/>
    <lineage>
        <taxon>Eukaryota</taxon>
        <taxon>Viridiplantae</taxon>
        <taxon>Streptophyta</taxon>
        <taxon>Embryophyta</taxon>
        <taxon>Tracheophyta</taxon>
        <taxon>Spermatophyta</taxon>
        <taxon>Magnoliopsida</taxon>
        <taxon>eudicotyledons</taxon>
        <taxon>Gunneridae</taxon>
        <taxon>Pentapetalae</taxon>
        <taxon>asterids</taxon>
        <taxon>lamiids</taxon>
        <taxon>Lamiales</taxon>
        <taxon>Oleaceae</taxon>
        <taxon>Forsythieae</taxon>
        <taxon>Abeliophyllum</taxon>
    </lineage>
</organism>
<accession>A0ABD1V685</accession>
<proteinExistence type="predicted"/>
<feature type="domain" description="Integrase zinc-binding" evidence="1">
    <location>
        <begin position="11"/>
        <end position="47"/>
    </location>
</feature>